<evidence type="ECO:0000313" key="4">
    <source>
        <dbReference type="EMBL" id="KAA2264749.1"/>
    </source>
</evidence>
<keyword evidence="5" id="KW-1185">Reference proteome</keyword>
<dbReference type="AlphaFoldDB" id="A0A5B2XPF4"/>
<accession>A0A5B2XPF4</accession>
<dbReference type="PANTHER" id="PTHR37042:SF4">
    <property type="entry name" value="OUTER MEMBRANE PROTEIN RV1973"/>
    <property type="match status" value="1"/>
</dbReference>
<sequence length="180" mass="19341">MNERVRSDGRPSFAHPAVLAAAAVAVVAAVFAAWFGWSWYSAAHDDSLRYASTRDDVQRAGEVGIDNFTTLDYKKVDEGLDRWLASSTAQLNDEVKQGRDASKKQIEAAKTVTKGKVLESSVTDLDDRAGKATLIAAVEIVVTPDGGQPTTKRDRYQANLTRTDAGWKLSALGQVAVGTA</sequence>
<dbReference type="OrthoDB" id="3472661at2"/>
<dbReference type="PANTHER" id="PTHR37042">
    <property type="entry name" value="OUTER MEMBRANE PROTEIN RV1973"/>
    <property type="match status" value="1"/>
</dbReference>
<dbReference type="RefSeq" id="WP_149848548.1">
    <property type="nucleotide sequence ID" value="NZ_VUOB01000010.1"/>
</dbReference>
<proteinExistence type="predicted"/>
<feature type="transmembrane region" description="Helical" evidence="3">
    <location>
        <begin position="12"/>
        <end position="40"/>
    </location>
</feature>
<keyword evidence="3" id="KW-1133">Transmembrane helix</keyword>
<name>A0A5B2XPF4_9PSEU</name>
<dbReference type="EMBL" id="VUOB01000010">
    <property type="protein sequence ID" value="KAA2264749.1"/>
    <property type="molecule type" value="Genomic_DNA"/>
</dbReference>
<protein>
    <recommendedName>
        <fullName evidence="6">Mce-associated membrane protein</fullName>
    </recommendedName>
</protein>
<comment type="caution">
    <text evidence="4">The sequence shown here is derived from an EMBL/GenBank/DDBJ whole genome shotgun (WGS) entry which is preliminary data.</text>
</comment>
<gene>
    <name evidence="4" type="ORF">F0L68_06580</name>
</gene>
<dbReference type="SUPFAM" id="SSF54427">
    <property type="entry name" value="NTF2-like"/>
    <property type="match status" value="1"/>
</dbReference>
<dbReference type="Proteomes" id="UP000323454">
    <property type="component" value="Unassembled WGS sequence"/>
</dbReference>
<evidence type="ECO:0000256" key="2">
    <source>
        <dbReference type="ARBA" id="ARBA00023136"/>
    </source>
</evidence>
<evidence type="ECO:0000256" key="3">
    <source>
        <dbReference type="SAM" id="Phobius"/>
    </source>
</evidence>
<evidence type="ECO:0000313" key="5">
    <source>
        <dbReference type="Proteomes" id="UP000323454"/>
    </source>
</evidence>
<evidence type="ECO:0008006" key="6">
    <source>
        <dbReference type="Google" id="ProtNLM"/>
    </source>
</evidence>
<comment type="subcellular location">
    <subcellularLocation>
        <location evidence="1">Membrane</location>
    </subcellularLocation>
</comment>
<keyword evidence="3" id="KW-0812">Transmembrane</keyword>
<dbReference type="InterPro" id="IPR032710">
    <property type="entry name" value="NTF2-like_dom_sf"/>
</dbReference>
<dbReference type="GO" id="GO:0016020">
    <property type="term" value="C:membrane"/>
    <property type="evidence" value="ECO:0007669"/>
    <property type="project" value="UniProtKB-SubCell"/>
</dbReference>
<reference evidence="4 5" key="2">
    <citation type="submission" date="2019-09" db="EMBL/GenBank/DDBJ databases">
        <authorList>
            <person name="Jin C."/>
        </authorList>
    </citation>
    <scope>NUCLEOTIDE SEQUENCE [LARGE SCALE GENOMIC DNA]</scope>
    <source>
        <strain evidence="4 5">AN110305</strain>
    </source>
</reference>
<keyword evidence="2 3" id="KW-0472">Membrane</keyword>
<organism evidence="4 5">
    <name type="scientific">Solihabitans fulvus</name>
    <dbReference type="NCBI Taxonomy" id="1892852"/>
    <lineage>
        <taxon>Bacteria</taxon>
        <taxon>Bacillati</taxon>
        <taxon>Actinomycetota</taxon>
        <taxon>Actinomycetes</taxon>
        <taxon>Pseudonocardiales</taxon>
        <taxon>Pseudonocardiaceae</taxon>
        <taxon>Solihabitans</taxon>
    </lineage>
</organism>
<reference evidence="4 5" key="1">
    <citation type="submission" date="2019-09" db="EMBL/GenBank/DDBJ databases">
        <title>Goodfellowia gen. nov., a new genus of the Pseudonocardineae related to Actinoalloteichus, containing Goodfellowia coeruleoviolacea gen. nov., comb. nov. gen. nov., comb. nov.</title>
        <authorList>
            <person name="Labeda D."/>
        </authorList>
    </citation>
    <scope>NUCLEOTIDE SEQUENCE [LARGE SCALE GENOMIC DNA]</scope>
    <source>
        <strain evidence="4 5">AN110305</strain>
    </source>
</reference>
<evidence type="ECO:0000256" key="1">
    <source>
        <dbReference type="ARBA" id="ARBA00004370"/>
    </source>
</evidence>